<feature type="binding site" evidence="6">
    <location>
        <position position="76"/>
    </location>
    <ligand>
        <name>S-adenosyl-L-methionine</name>
        <dbReference type="ChEBI" id="CHEBI:59789"/>
    </ligand>
</feature>
<proteinExistence type="inferred from homology"/>
<dbReference type="Gene3D" id="3.40.50.150">
    <property type="entry name" value="Vaccinia Virus protein VP39"/>
    <property type="match status" value="1"/>
</dbReference>
<comment type="similarity">
    <text evidence="6">Belongs to the methyltransferase superfamily. RNA methyltransferase RsmG family.</text>
</comment>
<evidence type="ECO:0000256" key="4">
    <source>
        <dbReference type="ARBA" id="ARBA00022679"/>
    </source>
</evidence>
<comment type="function">
    <text evidence="6">Specifically methylates the N7 position of a guanine in 16S rRNA.</text>
</comment>
<keyword evidence="5 6" id="KW-0949">S-adenosyl-L-methionine</keyword>
<gene>
    <name evidence="6 7" type="primary">rsmG</name>
    <name evidence="7" type="ORF">ERS852582_01989</name>
</gene>
<keyword evidence="2 6" id="KW-0698">rRNA processing</keyword>
<dbReference type="NCBIfam" id="TIGR00138">
    <property type="entry name" value="rsmG_gidB"/>
    <property type="match status" value="1"/>
</dbReference>
<dbReference type="GO" id="GO:0070043">
    <property type="term" value="F:rRNA (guanine-N7-)-methyltransferase activity"/>
    <property type="evidence" value="ECO:0007669"/>
    <property type="project" value="UniProtKB-UniRule"/>
</dbReference>
<evidence type="ECO:0000256" key="5">
    <source>
        <dbReference type="ARBA" id="ARBA00022691"/>
    </source>
</evidence>
<keyword evidence="3 6" id="KW-0489">Methyltransferase</keyword>
<evidence type="ECO:0000313" key="8">
    <source>
        <dbReference type="Proteomes" id="UP000095649"/>
    </source>
</evidence>
<reference evidence="7 8" key="1">
    <citation type="submission" date="2015-09" db="EMBL/GenBank/DDBJ databases">
        <authorList>
            <consortium name="Pathogen Informatics"/>
        </authorList>
    </citation>
    <scope>NUCLEOTIDE SEQUENCE [LARGE SCALE GENOMIC DNA]</scope>
    <source>
        <strain evidence="7 8">2789STDY5834970</strain>
    </source>
</reference>
<dbReference type="HAMAP" id="MF_00074">
    <property type="entry name" value="16SrRNA_methyltr_G"/>
    <property type="match status" value="1"/>
</dbReference>
<accession>A0A173U998</accession>
<feature type="binding site" evidence="6">
    <location>
        <begin position="127"/>
        <end position="128"/>
    </location>
    <ligand>
        <name>S-adenosyl-L-methionine</name>
        <dbReference type="ChEBI" id="CHEBI:59789"/>
    </ligand>
</feature>
<dbReference type="Pfam" id="PF02527">
    <property type="entry name" value="GidB"/>
    <property type="match status" value="1"/>
</dbReference>
<feature type="binding site" evidence="6">
    <location>
        <position position="81"/>
    </location>
    <ligand>
        <name>S-adenosyl-L-methionine</name>
        <dbReference type="ChEBI" id="CHEBI:59789"/>
    </ligand>
</feature>
<evidence type="ECO:0000313" key="7">
    <source>
        <dbReference type="EMBL" id="CUN11602.1"/>
    </source>
</evidence>
<evidence type="ECO:0000256" key="2">
    <source>
        <dbReference type="ARBA" id="ARBA00022552"/>
    </source>
</evidence>
<dbReference type="InterPro" id="IPR003682">
    <property type="entry name" value="rRNA_ssu_MeTfrase_G"/>
</dbReference>
<evidence type="ECO:0000256" key="3">
    <source>
        <dbReference type="ARBA" id="ARBA00022603"/>
    </source>
</evidence>
<dbReference type="EMBL" id="CYXN01000018">
    <property type="protein sequence ID" value="CUN11602.1"/>
    <property type="molecule type" value="Genomic_DNA"/>
</dbReference>
<comment type="subcellular location">
    <subcellularLocation>
        <location evidence="6">Cytoplasm</location>
    </subcellularLocation>
</comment>
<dbReference type="PIRSF" id="PIRSF003078">
    <property type="entry name" value="GidB"/>
    <property type="match status" value="1"/>
</dbReference>
<dbReference type="FunFam" id="3.40.50.150:FF:000041">
    <property type="entry name" value="Ribosomal RNA small subunit methyltransferase G"/>
    <property type="match status" value="1"/>
</dbReference>
<keyword evidence="1 6" id="KW-0963">Cytoplasm</keyword>
<dbReference type="GO" id="GO:0005829">
    <property type="term" value="C:cytosol"/>
    <property type="evidence" value="ECO:0007669"/>
    <property type="project" value="TreeGrafter"/>
</dbReference>
<evidence type="ECO:0000256" key="6">
    <source>
        <dbReference type="HAMAP-Rule" id="MF_00074"/>
    </source>
</evidence>
<evidence type="ECO:0000256" key="1">
    <source>
        <dbReference type="ARBA" id="ARBA00022490"/>
    </source>
</evidence>
<keyword evidence="4 6" id="KW-0808">Transferase</keyword>
<organism evidence="7 8">
    <name type="scientific">Faecalibacterium prausnitzii</name>
    <dbReference type="NCBI Taxonomy" id="853"/>
    <lineage>
        <taxon>Bacteria</taxon>
        <taxon>Bacillati</taxon>
        <taxon>Bacillota</taxon>
        <taxon>Clostridia</taxon>
        <taxon>Eubacteriales</taxon>
        <taxon>Oscillospiraceae</taxon>
        <taxon>Faecalibacterium</taxon>
    </lineage>
</organism>
<feature type="binding site" evidence="6">
    <location>
        <position position="145"/>
    </location>
    <ligand>
        <name>S-adenosyl-L-methionine</name>
        <dbReference type="ChEBI" id="CHEBI:59789"/>
    </ligand>
</feature>
<dbReference type="SUPFAM" id="SSF53335">
    <property type="entry name" value="S-adenosyl-L-methionine-dependent methyltransferases"/>
    <property type="match status" value="1"/>
</dbReference>
<name>A0A173U998_9FIRM</name>
<dbReference type="EC" id="2.1.1.-" evidence="6"/>
<dbReference type="PANTHER" id="PTHR31760">
    <property type="entry name" value="S-ADENOSYL-L-METHIONINE-DEPENDENT METHYLTRANSFERASES SUPERFAMILY PROTEIN"/>
    <property type="match status" value="1"/>
</dbReference>
<dbReference type="RefSeq" id="WP_055186391.1">
    <property type="nucleotide sequence ID" value="NZ_CYXN01000018.1"/>
</dbReference>
<dbReference type="InterPro" id="IPR029063">
    <property type="entry name" value="SAM-dependent_MTases_sf"/>
</dbReference>
<dbReference type="OrthoDB" id="9808773at2"/>
<protein>
    <recommendedName>
        <fullName evidence="6">Ribosomal RNA small subunit methyltransferase G</fullName>
        <ecNumber evidence="6">2.1.1.-</ecNumber>
    </recommendedName>
    <alternativeName>
        <fullName evidence="6">16S rRNA 7-methylguanosine methyltransferase</fullName>
        <shortName evidence="6">16S rRNA m7G methyltransferase</shortName>
    </alternativeName>
</protein>
<dbReference type="PANTHER" id="PTHR31760:SF0">
    <property type="entry name" value="S-ADENOSYL-L-METHIONINE-DEPENDENT METHYLTRANSFERASES SUPERFAMILY PROTEIN"/>
    <property type="match status" value="1"/>
</dbReference>
<sequence length="235" mass="25686">MIDKQRLEEKCSTWNITLTGTQLDQLDAFAQILVDYNQKVNLTAITDPEGIEDKHFLDSLLFASQPEVAGRMVDVGAGAGFPGIVTKIFKPELELTLMEPTGKRVEFLKYACAQLGLTGVEFAKERAEEAARKVWREQFDLASARAVAALPMLAEYCLPLVKVGGNFLAMKGASGEEELTAARGAIKKLGGEYRETRTLHLPGGDTRTLILCKKISQTPTAYPRNGGKIAKSPLK</sequence>
<dbReference type="Proteomes" id="UP000095649">
    <property type="component" value="Unassembled WGS sequence"/>
</dbReference>
<feature type="binding site" evidence="6">
    <location>
        <begin position="99"/>
        <end position="101"/>
    </location>
    <ligand>
        <name>S-adenosyl-L-methionine</name>
        <dbReference type="ChEBI" id="CHEBI:59789"/>
    </ligand>
</feature>
<dbReference type="AlphaFoldDB" id="A0A173U998"/>